<organism evidence="7 8">
    <name type="scientific">Neonectria ditissima</name>
    <dbReference type="NCBI Taxonomy" id="78410"/>
    <lineage>
        <taxon>Eukaryota</taxon>
        <taxon>Fungi</taxon>
        <taxon>Dikarya</taxon>
        <taxon>Ascomycota</taxon>
        <taxon>Pezizomycotina</taxon>
        <taxon>Sordariomycetes</taxon>
        <taxon>Hypocreomycetidae</taxon>
        <taxon>Hypocreales</taxon>
        <taxon>Nectriaceae</taxon>
        <taxon>Neonectria</taxon>
    </lineage>
</organism>
<reference evidence="7 8" key="1">
    <citation type="submission" date="2015-09" db="EMBL/GenBank/DDBJ databases">
        <title>Draft genome of a European isolate of the apple canker pathogen Neonectria ditissima.</title>
        <authorList>
            <person name="Gomez-Cortecero A."/>
            <person name="Harrison R.J."/>
            <person name="Armitage A.D."/>
        </authorList>
    </citation>
    <scope>NUCLEOTIDE SEQUENCE [LARGE SCALE GENOMIC DNA]</scope>
    <source>
        <strain evidence="7 8">R09/05</strain>
    </source>
</reference>
<evidence type="ECO:0000256" key="5">
    <source>
        <dbReference type="SAM" id="MobiDB-lite"/>
    </source>
</evidence>
<feature type="transmembrane region" description="Helical" evidence="6">
    <location>
        <begin position="226"/>
        <end position="244"/>
    </location>
</feature>
<keyword evidence="3 6" id="KW-1133">Transmembrane helix</keyword>
<feature type="transmembrane region" description="Helical" evidence="6">
    <location>
        <begin position="147"/>
        <end position="167"/>
    </location>
</feature>
<dbReference type="GO" id="GO:0016020">
    <property type="term" value="C:membrane"/>
    <property type="evidence" value="ECO:0007669"/>
    <property type="project" value="UniProtKB-SubCell"/>
</dbReference>
<protein>
    <recommendedName>
        <fullName evidence="9">Sphingoid long-chain base transporter RSB1</fullName>
    </recommendedName>
</protein>
<evidence type="ECO:0000256" key="3">
    <source>
        <dbReference type="ARBA" id="ARBA00022989"/>
    </source>
</evidence>
<dbReference type="OrthoDB" id="5384040at2759"/>
<sequence length="355" mass="40092">MATTTTTDSPTSTITSSSTASCTTAVPDKYGHVDIDACNANYAYYPSFAGNMAFAVLFGISTLIHLMQAIIYKKRYCWVVIMGATWETAAFAIKTYSSHHQQELAFVIWGQLLFLLAPLWINAFVYMTVARMIYFRIPEKKIWGVRAIKLGTLFIWLDIACFLVQGAGGSMLSNNDNSNTTRIGQKIYMAGIGIQLAFIVIFIVMTGWFYYQLVQLEASRIGRMKYLIWTMLAVLILVMIRIIFRLAEFAPGVNDSNPILTNENYPFSLDAFPMLLALVLLNAMHPGLVMRGPDSDFPRLSRKEKKALKQQKKEEKKQTKAAKKARKNGSEGYEMYETVDNRSQDSQDSSRQMMV</sequence>
<evidence type="ECO:0000256" key="1">
    <source>
        <dbReference type="ARBA" id="ARBA00004141"/>
    </source>
</evidence>
<dbReference type="Pfam" id="PF04479">
    <property type="entry name" value="RTA1"/>
    <property type="match status" value="1"/>
</dbReference>
<evidence type="ECO:0000313" key="7">
    <source>
        <dbReference type="EMBL" id="KPM33926.1"/>
    </source>
</evidence>
<dbReference type="InterPro" id="IPR007568">
    <property type="entry name" value="RTA1"/>
</dbReference>
<feature type="transmembrane region" description="Helical" evidence="6">
    <location>
        <begin position="76"/>
        <end position="93"/>
    </location>
</feature>
<evidence type="ECO:0000256" key="6">
    <source>
        <dbReference type="SAM" id="Phobius"/>
    </source>
</evidence>
<feature type="compositionally biased region" description="Low complexity" evidence="5">
    <location>
        <begin position="346"/>
        <end position="355"/>
    </location>
</feature>
<dbReference type="STRING" id="78410.A0A0P7APA3"/>
<feature type="region of interest" description="Disordered" evidence="5">
    <location>
        <begin position="295"/>
        <end position="355"/>
    </location>
</feature>
<dbReference type="EMBL" id="LKCW01000480">
    <property type="protein sequence ID" value="KPM33926.1"/>
    <property type="molecule type" value="Genomic_DNA"/>
</dbReference>
<evidence type="ECO:0000313" key="8">
    <source>
        <dbReference type="Proteomes" id="UP000050424"/>
    </source>
</evidence>
<keyword evidence="8" id="KW-1185">Reference proteome</keyword>
<evidence type="ECO:0000256" key="4">
    <source>
        <dbReference type="ARBA" id="ARBA00023136"/>
    </source>
</evidence>
<dbReference type="PANTHER" id="PTHR31465">
    <property type="entry name" value="PROTEIN RTA1-RELATED"/>
    <property type="match status" value="1"/>
</dbReference>
<feature type="transmembrane region" description="Helical" evidence="6">
    <location>
        <begin position="187"/>
        <end position="214"/>
    </location>
</feature>
<gene>
    <name evidence="7" type="ORF">AK830_g12648</name>
</gene>
<evidence type="ECO:0008006" key="9">
    <source>
        <dbReference type="Google" id="ProtNLM"/>
    </source>
</evidence>
<keyword evidence="4 6" id="KW-0472">Membrane</keyword>
<dbReference type="AlphaFoldDB" id="A0A0P7APA3"/>
<keyword evidence="2 6" id="KW-0812">Transmembrane</keyword>
<feature type="transmembrane region" description="Helical" evidence="6">
    <location>
        <begin position="264"/>
        <end position="283"/>
    </location>
</feature>
<proteinExistence type="predicted"/>
<comment type="caution">
    <text evidence="7">The sequence shown here is derived from an EMBL/GenBank/DDBJ whole genome shotgun (WGS) entry which is preliminary data.</text>
</comment>
<feature type="transmembrane region" description="Helical" evidence="6">
    <location>
        <begin position="42"/>
        <end position="64"/>
    </location>
</feature>
<name>A0A0P7APA3_9HYPO</name>
<comment type="subcellular location">
    <subcellularLocation>
        <location evidence="1">Membrane</location>
        <topology evidence="1">Multi-pass membrane protein</topology>
    </subcellularLocation>
</comment>
<evidence type="ECO:0000256" key="2">
    <source>
        <dbReference type="ARBA" id="ARBA00022692"/>
    </source>
</evidence>
<dbReference type="Proteomes" id="UP000050424">
    <property type="component" value="Unassembled WGS sequence"/>
</dbReference>
<accession>A0A0P7APA3</accession>
<dbReference type="PANTHER" id="PTHR31465:SF15">
    <property type="entry name" value="LIPID TRANSPORTER ATNI-RELATED"/>
    <property type="match status" value="1"/>
</dbReference>
<feature type="transmembrane region" description="Helical" evidence="6">
    <location>
        <begin position="105"/>
        <end position="126"/>
    </location>
</feature>